<protein>
    <submittedName>
        <fullName evidence="1">Uncharacterized protein</fullName>
    </submittedName>
</protein>
<reference evidence="1" key="1">
    <citation type="journal article" date="2020" name="New Phytol.">
        <title>Comparative genomics reveals dynamic genome evolution in host specialist ectomycorrhizal fungi.</title>
        <authorList>
            <person name="Lofgren L.A."/>
            <person name="Nguyen N.H."/>
            <person name="Vilgalys R."/>
            <person name="Ruytinx J."/>
            <person name="Liao H.L."/>
            <person name="Branco S."/>
            <person name="Kuo A."/>
            <person name="LaButti K."/>
            <person name="Lipzen A."/>
            <person name="Andreopoulos W."/>
            <person name="Pangilinan J."/>
            <person name="Riley R."/>
            <person name="Hundley H."/>
            <person name="Na H."/>
            <person name="Barry K."/>
            <person name="Grigoriev I.V."/>
            <person name="Stajich J.E."/>
            <person name="Kennedy P.G."/>
        </authorList>
    </citation>
    <scope>NUCLEOTIDE SEQUENCE</scope>
    <source>
        <strain evidence="1">S12</strain>
    </source>
</reference>
<dbReference type="EMBL" id="JABBWE010000057">
    <property type="protein sequence ID" value="KAG1789606.1"/>
    <property type="molecule type" value="Genomic_DNA"/>
</dbReference>
<dbReference type="OrthoDB" id="2682478at2759"/>
<dbReference type="AlphaFoldDB" id="A0A9P7AHK0"/>
<sequence>MSSPVCNGMFWDSNANIAENFLQREHVESSRVSTFALASSCFSSSSTLIPNILVHPSHSTLPHSGCHNIFGGCEMNLIRPCSFPINKLTTNTTTMTVGYYGGLYHSQSSEELFMCASGLKIIISRNSIPSLH</sequence>
<gene>
    <name evidence="1" type="ORF">HD556DRAFT_769637</name>
</gene>
<accession>A0A9P7AHK0</accession>
<evidence type="ECO:0000313" key="2">
    <source>
        <dbReference type="Proteomes" id="UP000719766"/>
    </source>
</evidence>
<comment type="caution">
    <text evidence="1">The sequence shown here is derived from an EMBL/GenBank/DDBJ whole genome shotgun (WGS) entry which is preliminary data.</text>
</comment>
<name>A0A9P7AHK0_9AGAM</name>
<dbReference type="GeneID" id="64605337"/>
<organism evidence="1 2">
    <name type="scientific">Suillus plorans</name>
    <dbReference type="NCBI Taxonomy" id="116603"/>
    <lineage>
        <taxon>Eukaryota</taxon>
        <taxon>Fungi</taxon>
        <taxon>Dikarya</taxon>
        <taxon>Basidiomycota</taxon>
        <taxon>Agaricomycotina</taxon>
        <taxon>Agaricomycetes</taxon>
        <taxon>Agaricomycetidae</taxon>
        <taxon>Boletales</taxon>
        <taxon>Suillineae</taxon>
        <taxon>Suillaceae</taxon>
        <taxon>Suillus</taxon>
    </lineage>
</organism>
<proteinExistence type="predicted"/>
<dbReference type="Proteomes" id="UP000719766">
    <property type="component" value="Unassembled WGS sequence"/>
</dbReference>
<keyword evidence="2" id="KW-1185">Reference proteome</keyword>
<dbReference type="RefSeq" id="XP_041156654.1">
    <property type="nucleotide sequence ID" value="XM_041311573.1"/>
</dbReference>
<evidence type="ECO:0000313" key="1">
    <source>
        <dbReference type="EMBL" id="KAG1789606.1"/>
    </source>
</evidence>